<feature type="binding site" evidence="9 11">
    <location>
        <position position="107"/>
    </location>
    <ligand>
        <name>substrate</name>
    </ligand>
</feature>
<dbReference type="InterPro" id="IPR036291">
    <property type="entry name" value="NAD(P)-bd_dom_sf"/>
</dbReference>
<dbReference type="HAMAP" id="MF_00087">
    <property type="entry name" value="Glu_tRNA_reductase"/>
    <property type="match status" value="1"/>
</dbReference>
<dbReference type="InterPro" id="IPR000343">
    <property type="entry name" value="4pyrrol_synth_GluRdtase"/>
</dbReference>
<dbReference type="Pfam" id="PF05201">
    <property type="entry name" value="GlutR_N"/>
    <property type="match status" value="1"/>
</dbReference>
<evidence type="ECO:0000256" key="12">
    <source>
        <dbReference type="PIRSR" id="PIRSR000445-3"/>
    </source>
</evidence>
<evidence type="ECO:0000313" key="20">
    <source>
        <dbReference type="Proteomes" id="UP000291338"/>
    </source>
</evidence>
<name>A0A4Q7INB7_9GAMM</name>
<feature type="domain" description="Tetrapyrrole biosynthesis glutamyl-tRNA reductase dimerisation" evidence="16">
    <location>
        <begin position="318"/>
        <end position="412"/>
    </location>
</feature>
<feature type="binding site" evidence="9 11">
    <location>
        <position position="118"/>
    </location>
    <ligand>
        <name>substrate</name>
    </ligand>
</feature>
<dbReference type="AlphaFoldDB" id="A0A4Q7INB7"/>
<dbReference type="InterPro" id="IPR006151">
    <property type="entry name" value="Shikm_DH/Glu-tRNA_Rdtase"/>
</dbReference>
<evidence type="ECO:0000256" key="1">
    <source>
        <dbReference type="ARBA" id="ARBA00005059"/>
    </source>
</evidence>
<evidence type="ECO:0000256" key="15">
    <source>
        <dbReference type="SAM" id="Coils"/>
    </source>
</evidence>
<evidence type="ECO:0000256" key="2">
    <source>
        <dbReference type="ARBA" id="ARBA00005916"/>
    </source>
</evidence>
<comment type="domain">
    <text evidence="9">Possesses an unusual extended V-shaped dimeric structure with each monomer consisting of three distinct domains arranged along a curved 'spinal' alpha-helix. The N-terminal catalytic domain specifically recognizes the glutamate moiety of the substrate. The second domain is the NADPH-binding domain, and the third C-terminal domain is responsible for dimerization.</text>
</comment>
<organism evidence="19 20">
    <name type="scientific">Pseudoalteromonas phenolica</name>
    <dbReference type="NCBI Taxonomy" id="161398"/>
    <lineage>
        <taxon>Bacteria</taxon>
        <taxon>Pseudomonadati</taxon>
        <taxon>Pseudomonadota</taxon>
        <taxon>Gammaproteobacteria</taxon>
        <taxon>Alteromonadales</taxon>
        <taxon>Pseudoalteromonadaceae</taxon>
        <taxon>Pseudoalteromonas</taxon>
    </lineage>
</organism>
<dbReference type="GO" id="GO:0019353">
    <property type="term" value="P:protoporphyrinogen IX biosynthetic process from glutamate"/>
    <property type="evidence" value="ECO:0007669"/>
    <property type="project" value="TreeGrafter"/>
</dbReference>
<dbReference type="InterPro" id="IPR036453">
    <property type="entry name" value="GluRdtase_dimer_dom_sf"/>
</dbReference>
<gene>
    <name evidence="9" type="primary">hemA</name>
    <name evidence="19" type="ORF">C1E23_07610</name>
</gene>
<feature type="binding site" evidence="9 11">
    <location>
        <begin position="112"/>
        <end position="114"/>
    </location>
    <ligand>
        <name>substrate</name>
    </ligand>
</feature>
<dbReference type="CDD" id="cd05213">
    <property type="entry name" value="NAD_bind_Glutamyl_tRNA_reduct"/>
    <property type="match status" value="1"/>
</dbReference>
<dbReference type="Pfam" id="PF00745">
    <property type="entry name" value="GlutR_dimer"/>
    <property type="match status" value="1"/>
</dbReference>
<dbReference type="Pfam" id="PF01488">
    <property type="entry name" value="Shikimate_DH"/>
    <property type="match status" value="1"/>
</dbReference>
<evidence type="ECO:0000256" key="11">
    <source>
        <dbReference type="PIRSR" id="PIRSR000445-2"/>
    </source>
</evidence>
<feature type="domain" description="Glutamyl-tRNA reductase N-terminal" evidence="18">
    <location>
        <begin position="6"/>
        <end position="154"/>
    </location>
</feature>
<evidence type="ECO:0000256" key="5">
    <source>
        <dbReference type="ARBA" id="ARBA00023002"/>
    </source>
</evidence>
<dbReference type="NCBIfam" id="TIGR01035">
    <property type="entry name" value="hemA"/>
    <property type="match status" value="1"/>
</dbReference>
<dbReference type="SUPFAM" id="SSF69075">
    <property type="entry name" value="Glutamyl tRNA-reductase dimerization domain"/>
    <property type="match status" value="1"/>
</dbReference>
<keyword evidence="6 9" id="KW-0627">Porphyrin biosynthesis</keyword>
<comment type="pathway">
    <text evidence="1 9 14">Porphyrin-containing compound metabolism; protoporphyrin-IX biosynthesis; 5-aminolevulinate from L-glutamyl-tRNA(Glu): step 1/2.</text>
</comment>
<evidence type="ECO:0000256" key="13">
    <source>
        <dbReference type="PIRSR" id="PIRSR000445-4"/>
    </source>
</evidence>
<keyword evidence="15" id="KW-0175">Coiled coil</keyword>
<feature type="site" description="Important for activity" evidence="9 13">
    <location>
        <position position="97"/>
    </location>
</feature>
<dbReference type="Proteomes" id="UP000291338">
    <property type="component" value="Unassembled WGS sequence"/>
</dbReference>
<evidence type="ECO:0000256" key="14">
    <source>
        <dbReference type="RuleBase" id="RU000584"/>
    </source>
</evidence>
<reference evidence="19 20" key="1">
    <citation type="submission" date="2018-01" db="EMBL/GenBank/DDBJ databases">
        <title>Co-occurrence of chitin degradation, pigmentation and bioactivity in marine Pseudoalteromonas.</title>
        <authorList>
            <person name="Paulsen S."/>
            <person name="Gram L."/>
            <person name="Machado H."/>
        </authorList>
    </citation>
    <scope>NUCLEOTIDE SEQUENCE [LARGE SCALE GENOMIC DNA]</scope>
    <source>
        <strain evidence="19 20">S3898</strain>
    </source>
</reference>
<dbReference type="FunFam" id="3.30.460.30:FF:000001">
    <property type="entry name" value="Glutamyl-tRNA reductase"/>
    <property type="match status" value="1"/>
</dbReference>
<dbReference type="RefSeq" id="WP_130255000.1">
    <property type="nucleotide sequence ID" value="NZ_PPSX01000022.1"/>
</dbReference>
<dbReference type="PANTHER" id="PTHR43013:SF1">
    <property type="entry name" value="GLUTAMYL-TRNA REDUCTASE"/>
    <property type="match status" value="1"/>
</dbReference>
<comment type="caution">
    <text evidence="19">The sequence shown here is derived from an EMBL/GenBank/DDBJ whole genome shotgun (WGS) entry which is preliminary data.</text>
</comment>
<sequence>MTIIALGINHKTASVELREKVAFSPEQLSNALSQLASSEQFKETVIVSTCNRTELYCSLEHSNSQALLKWLADFHCIDTEQLEDNVYIHQNQDAINHLMRVACGLDSLVLGEPQILGQIKQSYNSAKQHDCVLPTFERLFQKTFSVAKQVRTETDIGASAVSVAYAAVNLAKHIYGQLDKTKVLLIGAGETIELVARHLYQQHPKAITVANRTIERAKNLAEEVEADVISLAQLPEKLHDADIVISSTASTLPIIGKGMVEQALKQRRHKPMLFVDIAVPRDIESQVGELDAAYLYSVDDLQAIVNENMASREQAAEQAQEIILQKTHEFAKWQRSQGSIDVIRQYRDSAQEVKTELVEKAVNQLQSGKSAEKVLLELANKLTNRLTHAPTRAIQAAAQQGDIDKLAVLKQTLGIEQEK</sequence>
<comment type="catalytic activity">
    <reaction evidence="7 9 14">
        <text>(S)-4-amino-5-oxopentanoate + tRNA(Glu) + NADP(+) = L-glutamyl-tRNA(Glu) + NADPH + H(+)</text>
        <dbReference type="Rhea" id="RHEA:12344"/>
        <dbReference type="Rhea" id="RHEA-COMP:9663"/>
        <dbReference type="Rhea" id="RHEA-COMP:9680"/>
        <dbReference type="ChEBI" id="CHEBI:15378"/>
        <dbReference type="ChEBI" id="CHEBI:57501"/>
        <dbReference type="ChEBI" id="CHEBI:57783"/>
        <dbReference type="ChEBI" id="CHEBI:58349"/>
        <dbReference type="ChEBI" id="CHEBI:78442"/>
        <dbReference type="ChEBI" id="CHEBI:78520"/>
        <dbReference type="EC" id="1.2.1.70"/>
    </reaction>
</comment>
<feature type="domain" description="Quinate/shikimate 5-dehydrogenase/glutamyl-tRNA reductase" evidence="17">
    <location>
        <begin position="170"/>
        <end position="304"/>
    </location>
</feature>
<dbReference type="GO" id="GO:0008883">
    <property type="term" value="F:glutamyl-tRNA reductase activity"/>
    <property type="evidence" value="ECO:0007669"/>
    <property type="project" value="UniProtKB-UniRule"/>
</dbReference>
<evidence type="ECO:0000256" key="9">
    <source>
        <dbReference type="HAMAP-Rule" id="MF_00087"/>
    </source>
</evidence>
<dbReference type="PIRSF" id="PIRSF000445">
    <property type="entry name" value="4pyrrol_synth_GluRdtase"/>
    <property type="match status" value="1"/>
</dbReference>
<dbReference type="InterPro" id="IPR018214">
    <property type="entry name" value="GluRdtase_CS"/>
</dbReference>
<accession>A0A4Q7INB7</accession>
<comment type="function">
    <text evidence="9">Catalyzes the NADPH-dependent reduction of glutamyl-tRNA(Glu) to glutamate 1-semialdehyde (GSA).</text>
</comment>
<dbReference type="InterPro" id="IPR015896">
    <property type="entry name" value="4pyrrol_synth_GluRdtase_dimer"/>
</dbReference>
<dbReference type="EC" id="1.2.1.70" evidence="3 9"/>
<dbReference type="Gene3D" id="3.30.460.30">
    <property type="entry name" value="Glutamyl-tRNA reductase, N-terminal domain"/>
    <property type="match status" value="1"/>
</dbReference>
<evidence type="ECO:0000256" key="3">
    <source>
        <dbReference type="ARBA" id="ARBA00012970"/>
    </source>
</evidence>
<evidence type="ECO:0000256" key="4">
    <source>
        <dbReference type="ARBA" id="ARBA00022857"/>
    </source>
</evidence>
<feature type="binding site" evidence="9 11">
    <location>
        <begin position="49"/>
        <end position="52"/>
    </location>
    <ligand>
        <name>substrate</name>
    </ligand>
</feature>
<dbReference type="InterPro" id="IPR015895">
    <property type="entry name" value="4pyrrol_synth_GluRdtase_N"/>
</dbReference>
<dbReference type="UniPathway" id="UPA00251">
    <property type="reaction ID" value="UER00316"/>
</dbReference>
<evidence type="ECO:0000259" key="17">
    <source>
        <dbReference type="Pfam" id="PF01488"/>
    </source>
</evidence>
<dbReference type="Gene3D" id="3.40.50.720">
    <property type="entry name" value="NAD(P)-binding Rossmann-like Domain"/>
    <property type="match status" value="1"/>
</dbReference>
<keyword evidence="5 9" id="KW-0560">Oxidoreductase</keyword>
<evidence type="ECO:0000256" key="8">
    <source>
        <dbReference type="ARBA" id="ARBA00068659"/>
    </source>
</evidence>
<proteinExistence type="inferred from homology"/>
<evidence type="ECO:0000313" key="19">
    <source>
        <dbReference type="EMBL" id="RZQ53724.1"/>
    </source>
</evidence>
<dbReference type="SUPFAM" id="SSF69742">
    <property type="entry name" value="Glutamyl tRNA-reductase catalytic, N-terminal domain"/>
    <property type="match status" value="1"/>
</dbReference>
<evidence type="ECO:0000259" key="16">
    <source>
        <dbReference type="Pfam" id="PF00745"/>
    </source>
</evidence>
<dbReference type="PANTHER" id="PTHR43013">
    <property type="entry name" value="GLUTAMYL-TRNA REDUCTASE"/>
    <property type="match status" value="1"/>
</dbReference>
<evidence type="ECO:0000256" key="6">
    <source>
        <dbReference type="ARBA" id="ARBA00023244"/>
    </source>
</evidence>
<evidence type="ECO:0000256" key="7">
    <source>
        <dbReference type="ARBA" id="ARBA00047464"/>
    </source>
</evidence>
<dbReference type="FunFam" id="3.40.50.720:FF:000031">
    <property type="entry name" value="Glutamyl-tRNA reductase"/>
    <property type="match status" value="1"/>
</dbReference>
<feature type="coiled-coil region" evidence="15">
    <location>
        <begin position="207"/>
        <end position="234"/>
    </location>
</feature>
<comment type="similarity">
    <text evidence="2 9 14">Belongs to the glutamyl-tRNA reductase family.</text>
</comment>
<dbReference type="EMBL" id="PPSX01000022">
    <property type="protein sequence ID" value="RZQ53724.1"/>
    <property type="molecule type" value="Genomic_DNA"/>
</dbReference>
<comment type="miscellaneous">
    <text evidence="9">During catalysis, the active site Cys acts as a nucleophile attacking the alpha-carbonyl group of tRNA-bound glutamate with the formation of a thioester intermediate between enzyme and glutamate, and the concomitant release of tRNA(Glu). The thioester intermediate is finally reduced by direct hydride transfer from NADPH, to form the product GSA.</text>
</comment>
<dbReference type="InterPro" id="IPR036343">
    <property type="entry name" value="GluRdtase_N_sf"/>
</dbReference>
<protein>
    <recommendedName>
        <fullName evidence="8 9">Glutamyl-tRNA reductase</fullName>
        <shortName evidence="9">GluTR</shortName>
        <ecNumber evidence="3 9">1.2.1.70</ecNumber>
    </recommendedName>
</protein>
<evidence type="ECO:0000256" key="10">
    <source>
        <dbReference type="PIRSR" id="PIRSR000445-1"/>
    </source>
</evidence>
<dbReference type="GO" id="GO:0050661">
    <property type="term" value="F:NADP binding"/>
    <property type="evidence" value="ECO:0007669"/>
    <property type="project" value="InterPro"/>
</dbReference>
<evidence type="ECO:0000259" key="18">
    <source>
        <dbReference type="Pfam" id="PF05201"/>
    </source>
</evidence>
<feature type="binding site" evidence="9 12">
    <location>
        <begin position="187"/>
        <end position="192"/>
    </location>
    <ligand>
        <name>NADP(+)</name>
        <dbReference type="ChEBI" id="CHEBI:58349"/>
    </ligand>
</feature>
<feature type="active site" description="Nucleophile" evidence="9 10">
    <location>
        <position position="50"/>
    </location>
</feature>
<keyword evidence="4 9" id="KW-0521">NADP</keyword>
<dbReference type="PROSITE" id="PS00747">
    <property type="entry name" value="GLUTR"/>
    <property type="match status" value="1"/>
</dbReference>
<comment type="subunit">
    <text evidence="9">Homodimer.</text>
</comment>
<dbReference type="SUPFAM" id="SSF51735">
    <property type="entry name" value="NAD(P)-binding Rossmann-fold domains"/>
    <property type="match status" value="1"/>
</dbReference>